<protein>
    <submittedName>
        <fullName evidence="1">Uncharacterized protein</fullName>
    </submittedName>
</protein>
<dbReference type="EMBL" id="JAGFBR010000012">
    <property type="protein sequence ID" value="KAH0458341.1"/>
    <property type="molecule type" value="Genomic_DNA"/>
</dbReference>
<dbReference type="AlphaFoldDB" id="A0AAV7GP45"/>
<name>A0AAV7GP45_DENCH</name>
<accession>A0AAV7GP45</accession>
<proteinExistence type="predicted"/>
<evidence type="ECO:0000313" key="1">
    <source>
        <dbReference type="EMBL" id="KAH0458341.1"/>
    </source>
</evidence>
<comment type="caution">
    <text evidence="1">The sequence shown here is derived from an EMBL/GenBank/DDBJ whole genome shotgun (WGS) entry which is preliminary data.</text>
</comment>
<gene>
    <name evidence="1" type="ORF">IEQ34_013656</name>
</gene>
<dbReference type="Proteomes" id="UP000775213">
    <property type="component" value="Unassembled WGS sequence"/>
</dbReference>
<evidence type="ECO:0000313" key="2">
    <source>
        <dbReference type="Proteomes" id="UP000775213"/>
    </source>
</evidence>
<organism evidence="1 2">
    <name type="scientific">Dendrobium chrysotoxum</name>
    <name type="common">Orchid</name>
    <dbReference type="NCBI Taxonomy" id="161865"/>
    <lineage>
        <taxon>Eukaryota</taxon>
        <taxon>Viridiplantae</taxon>
        <taxon>Streptophyta</taxon>
        <taxon>Embryophyta</taxon>
        <taxon>Tracheophyta</taxon>
        <taxon>Spermatophyta</taxon>
        <taxon>Magnoliopsida</taxon>
        <taxon>Liliopsida</taxon>
        <taxon>Asparagales</taxon>
        <taxon>Orchidaceae</taxon>
        <taxon>Epidendroideae</taxon>
        <taxon>Malaxideae</taxon>
        <taxon>Dendrobiinae</taxon>
        <taxon>Dendrobium</taxon>
    </lineage>
</organism>
<reference evidence="1 2" key="1">
    <citation type="journal article" date="2021" name="Hortic Res">
        <title>Chromosome-scale assembly of the Dendrobium chrysotoxum genome enhances the understanding of orchid evolution.</title>
        <authorList>
            <person name="Zhang Y."/>
            <person name="Zhang G.Q."/>
            <person name="Zhang D."/>
            <person name="Liu X.D."/>
            <person name="Xu X.Y."/>
            <person name="Sun W.H."/>
            <person name="Yu X."/>
            <person name="Zhu X."/>
            <person name="Wang Z.W."/>
            <person name="Zhao X."/>
            <person name="Zhong W.Y."/>
            <person name="Chen H."/>
            <person name="Yin W.L."/>
            <person name="Huang T."/>
            <person name="Niu S.C."/>
            <person name="Liu Z.J."/>
        </authorList>
    </citation>
    <scope>NUCLEOTIDE SEQUENCE [LARGE SCALE GENOMIC DNA]</scope>
    <source>
        <strain evidence="1">Lindl</strain>
    </source>
</reference>
<sequence length="229" mass="25459">MGTGGEGGGTAAKGQRCSCTKDDFLPEESFQSWENYGRGLREKAMLLRDRVLTRSLERTELTGIFVLTGQEAKEAAGPAVVLSFAVSGVSAMLSVFSPDVPTSFLTNNAFHVLHSTRLHPEPAPDVEEEEEEAVPVPAAPEAPAPLHIASPFDHLVQRFDQWEARFDSYVVAQEQQHNEDIQRFADYAAQQQQQHDQDMAWFGAHFQAIHHYFYPPPPPPSSDQDPPQF</sequence>
<keyword evidence="2" id="KW-1185">Reference proteome</keyword>